<dbReference type="EMBL" id="ML732308">
    <property type="protein sequence ID" value="KAB8070293.1"/>
    <property type="molecule type" value="Genomic_DNA"/>
</dbReference>
<gene>
    <name evidence="1" type="ORF">BDV29DRAFT_181182</name>
</gene>
<organism evidence="1 2">
    <name type="scientific">Aspergillus leporis</name>
    <dbReference type="NCBI Taxonomy" id="41062"/>
    <lineage>
        <taxon>Eukaryota</taxon>
        <taxon>Fungi</taxon>
        <taxon>Dikarya</taxon>
        <taxon>Ascomycota</taxon>
        <taxon>Pezizomycotina</taxon>
        <taxon>Eurotiomycetes</taxon>
        <taxon>Eurotiomycetidae</taxon>
        <taxon>Eurotiales</taxon>
        <taxon>Aspergillaceae</taxon>
        <taxon>Aspergillus</taxon>
        <taxon>Aspergillus subgen. Circumdati</taxon>
    </lineage>
</organism>
<reference evidence="1 2" key="1">
    <citation type="submission" date="2019-04" db="EMBL/GenBank/DDBJ databases">
        <title>Friends and foes A comparative genomics study of 23 Aspergillus species from section Flavi.</title>
        <authorList>
            <consortium name="DOE Joint Genome Institute"/>
            <person name="Kjaerbolling I."/>
            <person name="Vesth T."/>
            <person name="Frisvad J.C."/>
            <person name="Nybo J.L."/>
            <person name="Theobald S."/>
            <person name="Kildgaard S."/>
            <person name="Isbrandt T."/>
            <person name="Kuo A."/>
            <person name="Sato A."/>
            <person name="Lyhne E.K."/>
            <person name="Kogle M.E."/>
            <person name="Wiebenga A."/>
            <person name="Kun R.S."/>
            <person name="Lubbers R.J."/>
            <person name="Makela M.R."/>
            <person name="Barry K."/>
            <person name="Chovatia M."/>
            <person name="Clum A."/>
            <person name="Daum C."/>
            <person name="Haridas S."/>
            <person name="He G."/>
            <person name="LaButti K."/>
            <person name="Lipzen A."/>
            <person name="Mondo S."/>
            <person name="Riley R."/>
            <person name="Salamov A."/>
            <person name="Simmons B.A."/>
            <person name="Magnuson J.K."/>
            <person name="Henrissat B."/>
            <person name="Mortensen U.H."/>
            <person name="Larsen T.O."/>
            <person name="Devries R.P."/>
            <person name="Grigoriev I.V."/>
            <person name="Machida M."/>
            <person name="Baker S.E."/>
            <person name="Andersen M.R."/>
        </authorList>
    </citation>
    <scope>NUCLEOTIDE SEQUENCE [LARGE SCALE GENOMIC DNA]</scope>
    <source>
        <strain evidence="1 2">CBS 151.66</strain>
    </source>
</reference>
<evidence type="ECO:0000313" key="2">
    <source>
        <dbReference type="Proteomes" id="UP000326565"/>
    </source>
</evidence>
<proteinExistence type="predicted"/>
<dbReference type="Proteomes" id="UP000326565">
    <property type="component" value="Unassembled WGS sequence"/>
</dbReference>
<protein>
    <submittedName>
        <fullName evidence="1">Uncharacterized protein</fullName>
    </submittedName>
</protein>
<accession>A0A5N5WP72</accession>
<keyword evidence="2" id="KW-1185">Reference proteome</keyword>
<evidence type="ECO:0000313" key="1">
    <source>
        <dbReference type="EMBL" id="KAB8070293.1"/>
    </source>
</evidence>
<dbReference type="AlphaFoldDB" id="A0A5N5WP72"/>
<sequence length="90" mass="10036">MFLTHVRCRVDRILSPKLSSLVLEVETKNDRSHYSLPPAPFRLRFAFHDAKLRLAADPPFASLCIIMQLRFNEPIEDGKGTGEPGASANG</sequence>
<name>A0A5N5WP72_9EURO</name>